<name>A0A4Z1C4U5_9ACTN</name>
<evidence type="ECO:0000313" key="1">
    <source>
        <dbReference type="EMBL" id="TGN65314.1"/>
    </source>
</evidence>
<organism evidence="1 2">
    <name type="scientific">Nocardioides eburneiflavus</name>
    <dbReference type="NCBI Taxonomy" id="2518372"/>
    <lineage>
        <taxon>Bacteria</taxon>
        <taxon>Bacillati</taxon>
        <taxon>Actinomycetota</taxon>
        <taxon>Actinomycetes</taxon>
        <taxon>Propionibacteriales</taxon>
        <taxon>Nocardioidaceae</taxon>
        <taxon>Nocardioides</taxon>
    </lineage>
</organism>
<comment type="caution">
    <text evidence="1">The sequence shown here is derived from an EMBL/GenBank/DDBJ whole genome shotgun (WGS) entry which is preliminary data.</text>
</comment>
<dbReference type="Proteomes" id="UP000297496">
    <property type="component" value="Unassembled WGS sequence"/>
</dbReference>
<accession>A0A4Z1C4U5</accession>
<gene>
    <name evidence="1" type="ORF">EXE59_16130</name>
</gene>
<evidence type="ECO:0008006" key="3">
    <source>
        <dbReference type="Google" id="ProtNLM"/>
    </source>
</evidence>
<protein>
    <recommendedName>
        <fullName evidence="3">DUF2630 family protein</fullName>
    </recommendedName>
</protein>
<dbReference type="EMBL" id="SRRO01000001">
    <property type="protein sequence ID" value="TGN65314.1"/>
    <property type="molecule type" value="Genomic_DNA"/>
</dbReference>
<dbReference type="RefSeq" id="WP_135839811.1">
    <property type="nucleotide sequence ID" value="NZ_SRRO01000001.1"/>
</dbReference>
<reference evidence="1 2" key="1">
    <citation type="submission" date="2019-04" db="EMBL/GenBank/DDBJ databases">
        <title>Three New Species of Nocardioides, Nocardioides euryhalodurans sp. nov., Nocardioides seonyuensis sp. nov. and Nocardioides eburneoflavus sp. nov. Isolated from Soil.</title>
        <authorList>
            <person name="Roh S.G."/>
            <person name="Lee C."/>
            <person name="Kim M.-K."/>
            <person name="Kim S.B."/>
        </authorList>
    </citation>
    <scope>NUCLEOTIDE SEQUENCE [LARGE SCALE GENOMIC DNA]</scope>
    <source>
        <strain evidence="1 2">MMS17-SY213</strain>
    </source>
</reference>
<dbReference type="OrthoDB" id="3788076at2"/>
<evidence type="ECO:0000313" key="2">
    <source>
        <dbReference type="Proteomes" id="UP000297496"/>
    </source>
</evidence>
<proteinExistence type="predicted"/>
<keyword evidence="2" id="KW-1185">Reference proteome</keyword>
<dbReference type="AlphaFoldDB" id="A0A4Z1C4U5"/>
<sequence>MARLYAGRRSDPGRHEHLTVLLDEVHSARARLETARHDKRLAEQQQLRQTLLDALDAYAAALAEAGVPLPHRLRSEIDLYRGLRGRG</sequence>